<keyword evidence="3" id="KW-1185">Reference proteome</keyword>
<protein>
    <submittedName>
        <fullName evidence="2">Uncharacterized protein</fullName>
    </submittedName>
</protein>
<sequence>MKKVKRILFCLLLICFLFLGIYIVIREFLRYENPLLAIENDVSLLIPILLNLLAVISFLFNVDKLQRTLSIKSTTYKVFRICDLIFSISLALVLSVIIYFFIDGYYQLELKRSIYFFRLSITVLLLLFSLLLFFDNLQFHKAQKKSLNKINIDEIGV</sequence>
<dbReference type="EMBL" id="VANR01000003">
    <property type="protein sequence ID" value="TMM30488.1"/>
    <property type="molecule type" value="Genomic_DNA"/>
</dbReference>
<proteinExistence type="predicted"/>
<keyword evidence="1" id="KW-0812">Transmembrane</keyword>
<dbReference type="Proteomes" id="UP000307140">
    <property type="component" value="Unassembled WGS sequence"/>
</dbReference>
<comment type="caution">
    <text evidence="2">The sequence shown here is derived from an EMBL/GenBank/DDBJ whole genome shotgun (WGS) entry which is preliminary data.</text>
</comment>
<keyword evidence="1" id="KW-0472">Membrane</keyword>
<accession>A0A5S3N557</accession>
<feature type="transmembrane region" description="Helical" evidence="1">
    <location>
        <begin position="42"/>
        <end position="60"/>
    </location>
</feature>
<name>A0A5S3N557_9FLAO</name>
<dbReference type="RefSeq" id="WP_138535438.1">
    <property type="nucleotide sequence ID" value="NZ_VANR01000003.1"/>
</dbReference>
<dbReference type="AlphaFoldDB" id="A0A5S3N557"/>
<reference evidence="2 3" key="1">
    <citation type="submission" date="2019-05" db="EMBL/GenBank/DDBJ databases">
        <title>Polaribacter aestuariivivens sp. nov., isolated from a tidal flat.</title>
        <authorList>
            <person name="Yoon J.-H."/>
        </authorList>
    </citation>
    <scope>NUCLEOTIDE SEQUENCE [LARGE SCALE GENOMIC DNA]</scope>
    <source>
        <strain evidence="2 3">DBTF-3</strain>
    </source>
</reference>
<evidence type="ECO:0000313" key="2">
    <source>
        <dbReference type="EMBL" id="TMM30488.1"/>
    </source>
</evidence>
<organism evidence="2 3">
    <name type="scientific">Polaribacter aestuariivivens</name>
    <dbReference type="NCBI Taxonomy" id="2304626"/>
    <lineage>
        <taxon>Bacteria</taxon>
        <taxon>Pseudomonadati</taxon>
        <taxon>Bacteroidota</taxon>
        <taxon>Flavobacteriia</taxon>
        <taxon>Flavobacteriales</taxon>
        <taxon>Flavobacteriaceae</taxon>
    </lineage>
</organism>
<evidence type="ECO:0000256" key="1">
    <source>
        <dbReference type="SAM" id="Phobius"/>
    </source>
</evidence>
<evidence type="ECO:0000313" key="3">
    <source>
        <dbReference type="Proteomes" id="UP000307140"/>
    </source>
</evidence>
<feature type="transmembrane region" description="Helical" evidence="1">
    <location>
        <begin position="114"/>
        <end position="134"/>
    </location>
</feature>
<keyword evidence="1" id="KW-1133">Transmembrane helix</keyword>
<gene>
    <name evidence="2" type="ORF">FDT66_06910</name>
</gene>
<feature type="transmembrane region" description="Helical" evidence="1">
    <location>
        <begin position="81"/>
        <end position="102"/>
    </location>
</feature>